<feature type="non-terminal residue" evidence="2">
    <location>
        <position position="1"/>
    </location>
</feature>
<name>A0AA39MLU8_9AGAR</name>
<accession>A0AA39MLU8</accession>
<evidence type="ECO:0000313" key="3">
    <source>
        <dbReference type="Proteomes" id="UP001175226"/>
    </source>
</evidence>
<comment type="caution">
    <text evidence="2">The sequence shown here is derived from an EMBL/GenBank/DDBJ whole genome shotgun (WGS) entry which is preliminary data.</text>
</comment>
<sequence length="249" mass="28107">RPSFLDTRPSFGATMATSSPADKPSGANEAGEPQPSHTPGGLSWNSLMGQLLRQYVGNDRDEDASISNNVVYFSNCDLEPQNIVDTGNRPLSNRTRFRLTDEYYKFLVKTMDDLQETLNQAGQLIGRTMVYQVDPKLVFHTIFKGTKDLPSLNVAWNGIQTWFSLGNEHLYKYANQYDSDDILTSPVSTAPELYSPLSRIKEDGEKLRYLYSNIPHHCGQLDEAQQARLNTFVHWDSVVPLPDILDRAF</sequence>
<reference evidence="2" key="1">
    <citation type="submission" date="2023-06" db="EMBL/GenBank/DDBJ databases">
        <authorList>
            <consortium name="Lawrence Berkeley National Laboratory"/>
            <person name="Ahrendt S."/>
            <person name="Sahu N."/>
            <person name="Indic B."/>
            <person name="Wong-Bajracharya J."/>
            <person name="Merenyi Z."/>
            <person name="Ke H.-M."/>
            <person name="Monk M."/>
            <person name="Kocsube S."/>
            <person name="Drula E."/>
            <person name="Lipzen A."/>
            <person name="Balint B."/>
            <person name="Henrissat B."/>
            <person name="Andreopoulos B."/>
            <person name="Martin F.M."/>
            <person name="Harder C.B."/>
            <person name="Rigling D."/>
            <person name="Ford K.L."/>
            <person name="Foster G.D."/>
            <person name="Pangilinan J."/>
            <person name="Papanicolaou A."/>
            <person name="Barry K."/>
            <person name="LaButti K."/>
            <person name="Viragh M."/>
            <person name="Koriabine M."/>
            <person name="Yan M."/>
            <person name="Riley R."/>
            <person name="Champramary S."/>
            <person name="Plett K.L."/>
            <person name="Tsai I.J."/>
            <person name="Slot J."/>
            <person name="Sipos G."/>
            <person name="Plett J."/>
            <person name="Nagy L.G."/>
            <person name="Grigoriev I.V."/>
        </authorList>
    </citation>
    <scope>NUCLEOTIDE SEQUENCE</scope>
    <source>
        <strain evidence="2">FPL87.14</strain>
    </source>
</reference>
<keyword evidence="3" id="KW-1185">Reference proteome</keyword>
<dbReference type="EMBL" id="JAUEPT010000044">
    <property type="protein sequence ID" value="KAK0438200.1"/>
    <property type="molecule type" value="Genomic_DNA"/>
</dbReference>
<organism evidence="2 3">
    <name type="scientific">Armillaria borealis</name>
    <dbReference type="NCBI Taxonomy" id="47425"/>
    <lineage>
        <taxon>Eukaryota</taxon>
        <taxon>Fungi</taxon>
        <taxon>Dikarya</taxon>
        <taxon>Basidiomycota</taxon>
        <taxon>Agaricomycotina</taxon>
        <taxon>Agaricomycetes</taxon>
        <taxon>Agaricomycetidae</taxon>
        <taxon>Agaricales</taxon>
        <taxon>Marasmiineae</taxon>
        <taxon>Physalacriaceae</taxon>
        <taxon>Armillaria</taxon>
    </lineage>
</organism>
<dbReference type="AlphaFoldDB" id="A0AA39MLU8"/>
<evidence type="ECO:0000313" key="2">
    <source>
        <dbReference type="EMBL" id="KAK0438200.1"/>
    </source>
</evidence>
<gene>
    <name evidence="2" type="ORF">EV421DRAFT_1674816</name>
</gene>
<evidence type="ECO:0000256" key="1">
    <source>
        <dbReference type="SAM" id="MobiDB-lite"/>
    </source>
</evidence>
<proteinExistence type="predicted"/>
<feature type="non-terminal residue" evidence="2">
    <location>
        <position position="249"/>
    </location>
</feature>
<feature type="region of interest" description="Disordered" evidence="1">
    <location>
        <begin position="1"/>
        <end position="43"/>
    </location>
</feature>
<dbReference type="Proteomes" id="UP001175226">
    <property type="component" value="Unassembled WGS sequence"/>
</dbReference>
<protein>
    <submittedName>
        <fullName evidence="2">Uncharacterized protein</fullName>
    </submittedName>
</protein>